<organism evidence="2 3">
    <name type="scientific">Brachionus plicatilis</name>
    <name type="common">Marine rotifer</name>
    <name type="synonym">Brachionus muelleri</name>
    <dbReference type="NCBI Taxonomy" id="10195"/>
    <lineage>
        <taxon>Eukaryota</taxon>
        <taxon>Metazoa</taxon>
        <taxon>Spiralia</taxon>
        <taxon>Gnathifera</taxon>
        <taxon>Rotifera</taxon>
        <taxon>Eurotatoria</taxon>
        <taxon>Monogononta</taxon>
        <taxon>Pseudotrocha</taxon>
        <taxon>Ploima</taxon>
        <taxon>Brachionidae</taxon>
        <taxon>Brachionus</taxon>
    </lineage>
</organism>
<gene>
    <name evidence="2" type="ORF">BpHYR1_049608</name>
</gene>
<evidence type="ECO:0000256" key="1">
    <source>
        <dbReference type="SAM" id="Phobius"/>
    </source>
</evidence>
<keyword evidence="1" id="KW-1133">Transmembrane helix</keyword>
<comment type="caution">
    <text evidence="2">The sequence shown here is derived from an EMBL/GenBank/DDBJ whole genome shotgun (WGS) entry which is preliminary data.</text>
</comment>
<dbReference type="EMBL" id="REGN01014209">
    <property type="protein sequence ID" value="RMZ92903.1"/>
    <property type="molecule type" value="Genomic_DNA"/>
</dbReference>
<feature type="transmembrane region" description="Helical" evidence="1">
    <location>
        <begin position="108"/>
        <end position="134"/>
    </location>
</feature>
<keyword evidence="3" id="KW-1185">Reference proteome</keyword>
<evidence type="ECO:0000313" key="2">
    <source>
        <dbReference type="EMBL" id="RMZ92903.1"/>
    </source>
</evidence>
<dbReference type="AlphaFoldDB" id="A0A3M7P1F3"/>
<dbReference type="OrthoDB" id="10442103at2759"/>
<evidence type="ECO:0000313" key="3">
    <source>
        <dbReference type="Proteomes" id="UP000276133"/>
    </source>
</evidence>
<dbReference type="Proteomes" id="UP000276133">
    <property type="component" value="Unassembled WGS sequence"/>
</dbReference>
<reference evidence="2 3" key="1">
    <citation type="journal article" date="2018" name="Sci. Rep.">
        <title>Genomic signatures of local adaptation to the degree of environmental predictability in rotifers.</title>
        <authorList>
            <person name="Franch-Gras L."/>
            <person name="Hahn C."/>
            <person name="Garcia-Roger E.M."/>
            <person name="Carmona M.J."/>
            <person name="Serra M."/>
            <person name="Gomez A."/>
        </authorList>
    </citation>
    <scope>NUCLEOTIDE SEQUENCE [LARGE SCALE GENOMIC DNA]</scope>
    <source>
        <strain evidence="2">HYR1</strain>
    </source>
</reference>
<sequence>MNATLVNRTNESIADANNVTWATIVANSTAQFGSKISSKPVVFLPNNARTTTLNLLTRLRLTNSSESFNQSTSNASGFRHNLKQLCNCERSLPFSNKIYAQNENIWKLAFFALAFIVGLVSMMLILTFSTKILLNRFNKKSDYKQKKISASKKSRKVSSISLLDFDAELASNYAVTLPSRKKQKRSFSSPSSASSARINLKSENSSDSTIYSSQNLLNSYIKNPLAPPHSNRQQSYIYGITNKAFEDDMDKTAKCEKIASFRSQNVPSSFKPFTENKKINTAKSCQTENADKNEKINEHETYMQPWKLPGLVDEYEALEINPIIESEALSPATTFSECLSERQNDLNYPAFSNPSNKIRDFNLMCMNNNELISKSTKITQELEKKLKERRLMMESKSDKFNQKISEKNDKEISPTVSLSALEKRIQSWQNELNTKLSKKNSVSSNSGCVCPCHSHSCNARNSFRNCAGRLNFEKDGKDILHKTSAQNRQIIKAKDKEKFEPNVKSKKAKIVIDNASALPTKRESIRALMETRTVTQNKQKEVLEMHLNTLISSRRASCNIAD</sequence>
<protein>
    <submittedName>
        <fullName evidence="2">Uncharacterized protein</fullName>
    </submittedName>
</protein>
<proteinExistence type="predicted"/>
<keyword evidence="1" id="KW-0812">Transmembrane</keyword>
<name>A0A3M7P1F3_BRAPC</name>
<accession>A0A3M7P1F3</accession>
<keyword evidence="1" id="KW-0472">Membrane</keyword>